<dbReference type="EMBL" id="HBJB01002627">
    <property type="protein sequence ID" value="CAE0842837.1"/>
    <property type="molecule type" value="Transcribed_RNA"/>
</dbReference>
<dbReference type="Gene3D" id="3.30.300.30">
    <property type="match status" value="1"/>
</dbReference>
<reference evidence="3" key="1">
    <citation type="submission" date="2021-01" db="EMBL/GenBank/DDBJ databases">
        <authorList>
            <person name="Corre E."/>
            <person name="Pelletier E."/>
            <person name="Niang G."/>
            <person name="Scheremetjew M."/>
            <person name="Finn R."/>
            <person name="Kale V."/>
            <person name="Holt S."/>
            <person name="Cochrane G."/>
            <person name="Meng A."/>
            <person name="Brown T."/>
            <person name="Cohen L."/>
        </authorList>
    </citation>
    <scope>NUCLEOTIDE SEQUENCE</scope>
    <source>
        <strain evidence="3">LB1974</strain>
    </source>
</reference>
<organism evidence="3">
    <name type="scientific">Oxyrrhis marina</name>
    <name type="common">Dinoflagellate</name>
    <dbReference type="NCBI Taxonomy" id="2969"/>
    <lineage>
        <taxon>Eukaryota</taxon>
        <taxon>Sar</taxon>
        <taxon>Alveolata</taxon>
        <taxon>Dinophyceae</taxon>
        <taxon>Oxyrrhinales</taxon>
        <taxon>Oxyrrhinaceae</taxon>
        <taxon>Oxyrrhis</taxon>
    </lineage>
</organism>
<dbReference type="NCBIfam" id="NF004837">
    <property type="entry name" value="PRK06187.1"/>
    <property type="match status" value="1"/>
</dbReference>
<dbReference type="PROSITE" id="PS00455">
    <property type="entry name" value="AMP_BINDING"/>
    <property type="match status" value="1"/>
</dbReference>
<dbReference type="CDD" id="cd17631">
    <property type="entry name" value="FACL_FadD13-like"/>
    <property type="match status" value="1"/>
</dbReference>
<dbReference type="InterPro" id="IPR025110">
    <property type="entry name" value="AMP-bd_C"/>
</dbReference>
<evidence type="ECO:0000259" key="1">
    <source>
        <dbReference type="Pfam" id="PF00501"/>
    </source>
</evidence>
<dbReference type="SUPFAM" id="SSF56801">
    <property type="entry name" value="Acetyl-CoA synthetase-like"/>
    <property type="match status" value="1"/>
</dbReference>
<dbReference type="PANTHER" id="PTHR43767">
    <property type="entry name" value="LONG-CHAIN-FATTY-ACID--COA LIGASE"/>
    <property type="match status" value="1"/>
</dbReference>
<dbReference type="InterPro" id="IPR020845">
    <property type="entry name" value="AMP-binding_CS"/>
</dbReference>
<dbReference type="InterPro" id="IPR042099">
    <property type="entry name" value="ANL_N_sf"/>
</dbReference>
<evidence type="ECO:0000259" key="2">
    <source>
        <dbReference type="Pfam" id="PF13193"/>
    </source>
</evidence>
<dbReference type="InterPro" id="IPR050237">
    <property type="entry name" value="ATP-dep_AMP-bd_enzyme"/>
</dbReference>
<dbReference type="InterPro" id="IPR000873">
    <property type="entry name" value="AMP-dep_synth/lig_dom"/>
</dbReference>
<dbReference type="Gene3D" id="3.40.50.12780">
    <property type="entry name" value="N-terminal domain of ligase-like"/>
    <property type="match status" value="1"/>
</dbReference>
<sequence length="519" mass="55684">MHSGPFVISSLRRNCQQRPQQTATIDAATGRQHTYAQLTDRVARLAGVLLAGGLRAGDRVGVLMLNSDVYLEAFFGVPWAGGVVLPANIRLAPPELVEVFTDAEISVLLVDETFAAVLPAIRSHIPSLQRVLYTSPGAAPAGTEGYEAALAAAAPAPDVGRGAEDVFGLFYTGGTTGKAKGVMLTHANVMVNGLGHTAALRYDSDSSYLHSAPMFHLADGASSFAITMVGGTHVFIPKFDPKDMLEAIQKYKVKKAMMVPVMIQAMLAVPVTADCSSLETILYGAAPMPEALLTPAMARFPRAEFVQGYGMTETSPAITMLMGEEHYAGNERMRSVGRAVSWTEVRIVDDKDQEVPRGTVGEIVTRGPHVMAGYWRKPELTAEALRGGWMHTGDVGRMDEEGFVFICDRLKDMIITGGENVYSAETEAAVMSFPAVALCAVIGVPDKKYGQLVTAVVQPKEGQAIDGEALMKHCRERIAGFKCPRKVIVETLPVSGAGKILKHVIREKHAAGLEYTSKL</sequence>
<dbReference type="PANTHER" id="PTHR43767:SF1">
    <property type="entry name" value="NONRIBOSOMAL PEPTIDE SYNTHASE PES1 (EUROFUNG)-RELATED"/>
    <property type="match status" value="1"/>
</dbReference>
<gene>
    <name evidence="3" type="ORF">OMAR00294_LOCUS2151</name>
</gene>
<evidence type="ECO:0000313" key="3">
    <source>
        <dbReference type="EMBL" id="CAE0842837.1"/>
    </source>
</evidence>
<dbReference type="Pfam" id="PF00501">
    <property type="entry name" value="AMP-binding"/>
    <property type="match status" value="1"/>
</dbReference>
<proteinExistence type="predicted"/>
<protein>
    <recommendedName>
        <fullName evidence="4">Long-chain-fatty-acid--CoA ligase</fullName>
    </recommendedName>
</protein>
<dbReference type="AlphaFoldDB" id="A0A7S4GP78"/>
<evidence type="ECO:0008006" key="4">
    <source>
        <dbReference type="Google" id="ProtNLM"/>
    </source>
</evidence>
<accession>A0A7S4GP78</accession>
<dbReference type="InterPro" id="IPR045851">
    <property type="entry name" value="AMP-bd_C_sf"/>
</dbReference>
<dbReference type="Pfam" id="PF13193">
    <property type="entry name" value="AMP-binding_C"/>
    <property type="match status" value="1"/>
</dbReference>
<feature type="domain" description="AMP-dependent synthetase/ligase" evidence="1">
    <location>
        <begin position="11"/>
        <end position="375"/>
    </location>
</feature>
<dbReference type="GO" id="GO:0016878">
    <property type="term" value="F:acid-thiol ligase activity"/>
    <property type="evidence" value="ECO:0007669"/>
    <property type="project" value="UniProtKB-ARBA"/>
</dbReference>
<feature type="domain" description="AMP-binding enzyme C-terminal" evidence="2">
    <location>
        <begin position="425"/>
        <end position="499"/>
    </location>
</feature>
<name>A0A7S4GP78_OXYMA</name>